<proteinExistence type="predicted"/>
<name>A0AAN8BGB7_9TELE</name>
<dbReference type="Proteomes" id="UP001335648">
    <property type="component" value="Unassembled WGS sequence"/>
</dbReference>
<dbReference type="EMBL" id="JAULUE010002060">
    <property type="protein sequence ID" value="KAK5884666.1"/>
    <property type="molecule type" value="Genomic_DNA"/>
</dbReference>
<feature type="compositionally biased region" description="Pro residues" evidence="1">
    <location>
        <begin position="75"/>
        <end position="87"/>
    </location>
</feature>
<sequence length="119" mass="12732">MSPVGTDKDKRAVEDCGYVPGLGRITVSLTTVINARTSAPPSTPQSPPHLNSHCAELFCSDFHLPPRLFPLSVLSPPPPPTAPPNAHPHPRPIHGPDSQTGREWENHTHPHVAPLVSSA</sequence>
<protein>
    <submittedName>
        <fullName evidence="2">Uncharacterized protein</fullName>
    </submittedName>
</protein>
<evidence type="ECO:0000313" key="2">
    <source>
        <dbReference type="EMBL" id="KAK5884666.1"/>
    </source>
</evidence>
<feature type="region of interest" description="Disordered" evidence="1">
    <location>
        <begin position="70"/>
        <end position="119"/>
    </location>
</feature>
<keyword evidence="3" id="KW-1185">Reference proteome</keyword>
<gene>
    <name evidence="2" type="ORF">CesoFtcFv8_018464</name>
</gene>
<dbReference type="AlphaFoldDB" id="A0AAN8BGB7"/>
<evidence type="ECO:0000313" key="3">
    <source>
        <dbReference type="Proteomes" id="UP001335648"/>
    </source>
</evidence>
<evidence type="ECO:0000256" key="1">
    <source>
        <dbReference type="SAM" id="MobiDB-lite"/>
    </source>
</evidence>
<comment type="caution">
    <text evidence="2">The sequence shown here is derived from an EMBL/GenBank/DDBJ whole genome shotgun (WGS) entry which is preliminary data.</text>
</comment>
<accession>A0AAN8BGB7</accession>
<reference evidence="2 3" key="1">
    <citation type="journal article" date="2023" name="Mol. Biol. Evol.">
        <title>Genomics of Secondarily Temperate Adaptation in the Only Non-Antarctic Icefish.</title>
        <authorList>
            <person name="Rivera-Colon A.G."/>
            <person name="Rayamajhi N."/>
            <person name="Minhas B.F."/>
            <person name="Madrigal G."/>
            <person name="Bilyk K.T."/>
            <person name="Yoon V."/>
            <person name="Hune M."/>
            <person name="Gregory S."/>
            <person name="Cheng C.H.C."/>
            <person name="Catchen J.M."/>
        </authorList>
    </citation>
    <scope>NUCLEOTIDE SEQUENCE [LARGE SCALE GENOMIC DNA]</scope>
    <source>
        <strain evidence="2">JC2023a</strain>
    </source>
</reference>
<organism evidence="2 3">
    <name type="scientific">Champsocephalus esox</name>
    <name type="common">pike icefish</name>
    <dbReference type="NCBI Taxonomy" id="159716"/>
    <lineage>
        <taxon>Eukaryota</taxon>
        <taxon>Metazoa</taxon>
        <taxon>Chordata</taxon>
        <taxon>Craniata</taxon>
        <taxon>Vertebrata</taxon>
        <taxon>Euteleostomi</taxon>
        <taxon>Actinopterygii</taxon>
        <taxon>Neopterygii</taxon>
        <taxon>Teleostei</taxon>
        <taxon>Neoteleostei</taxon>
        <taxon>Acanthomorphata</taxon>
        <taxon>Eupercaria</taxon>
        <taxon>Perciformes</taxon>
        <taxon>Notothenioidei</taxon>
        <taxon>Channichthyidae</taxon>
        <taxon>Champsocephalus</taxon>
    </lineage>
</organism>